<protein>
    <recommendedName>
        <fullName evidence="4">Exo-alpha-sialidase</fullName>
    </recommendedName>
</protein>
<feature type="chain" id="PRO_5046674846" description="Exo-alpha-sialidase" evidence="1">
    <location>
        <begin position="27"/>
        <end position="381"/>
    </location>
</feature>
<evidence type="ECO:0000313" key="2">
    <source>
        <dbReference type="EMBL" id="MFC5744444.1"/>
    </source>
</evidence>
<comment type="caution">
    <text evidence="2">The sequence shown here is derived from an EMBL/GenBank/DDBJ whole genome shotgun (WGS) entry which is preliminary data.</text>
</comment>
<keyword evidence="3" id="KW-1185">Reference proteome</keyword>
<accession>A0ABW0ZRF7</accession>
<dbReference type="Proteomes" id="UP001596074">
    <property type="component" value="Unassembled WGS sequence"/>
</dbReference>
<name>A0ABW0ZRF7_9ACTN</name>
<dbReference type="EMBL" id="JBHSON010000003">
    <property type="protein sequence ID" value="MFC5744444.1"/>
    <property type="molecule type" value="Genomic_DNA"/>
</dbReference>
<keyword evidence="1" id="KW-0732">Signal</keyword>
<sequence>MLRLTLSGALAAGVLAAAGLVSPAAASPAAPPAVAARTALLGTPGDLRRVSLPFFWPNNYLYDVSAASPDSVWIAGTQGELVVPGPIPGTGRTIPGNPVVRRWKDGGWVEYPLGGLPSHATIIGVDAVAPEDVWISGTKHVTENSHQPYVARFTGSAFTQVALPPGTTAAHVQADASGVWLSTATDLYRWTDGTWAHLTALPELRWQHTLRVRSADDIWLFGEVSDYSDTLEAAHWDGTSWTRSTLHQPGRFGTITDVLPLPSGEAWAVGVNWSDGGGRPILLHWDGTAWESVPVPAGLNSLGSIVRAPDGTLWANGHAGDQPAAPGLIRYRGGAWERVPTPAVPNRSNVHVDALTVDPVSGALWTLGTVNIGGPVLLSDR</sequence>
<evidence type="ECO:0000313" key="3">
    <source>
        <dbReference type="Proteomes" id="UP001596074"/>
    </source>
</evidence>
<gene>
    <name evidence="2" type="ORF">ACFPZN_02320</name>
</gene>
<evidence type="ECO:0000256" key="1">
    <source>
        <dbReference type="SAM" id="SignalP"/>
    </source>
</evidence>
<evidence type="ECO:0008006" key="4">
    <source>
        <dbReference type="Google" id="ProtNLM"/>
    </source>
</evidence>
<organism evidence="2 3">
    <name type="scientific">Actinomadura rugatobispora</name>
    <dbReference type="NCBI Taxonomy" id="1994"/>
    <lineage>
        <taxon>Bacteria</taxon>
        <taxon>Bacillati</taxon>
        <taxon>Actinomycetota</taxon>
        <taxon>Actinomycetes</taxon>
        <taxon>Streptosporangiales</taxon>
        <taxon>Thermomonosporaceae</taxon>
        <taxon>Actinomadura</taxon>
    </lineage>
</organism>
<reference evidence="3" key="1">
    <citation type="journal article" date="2019" name="Int. J. Syst. Evol. Microbiol.">
        <title>The Global Catalogue of Microorganisms (GCM) 10K type strain sequencing project: providing services to taxonomists for standard genome sequencing and annotation.</title>
        <authorList>
            <consortium name="The Broad Institute Genomics Platform"/>
            <consortium name="The Broad Institute Genome Sequencing Center for Infectious Disease"/>
            <person name="Wu L."/>
            <person name="Ma J."/>
        </authorList>
    </citation>
    <scope>NUCLEOTIDE SEQUENCE [LARGE SCALE GENOMIC DNA]</scope>
    <source>
        <strain evidence="3">KCTC 42087</strain>
    </source>
</reference>
<dbReference type="RefSeq" id="WP_378279617.1">
    <property type="nucleotide sequence ID" value="NZ_JBHSON010000003.1"/>
</dbReference>
<proteinExistence type="predicted"/>
<feature type="signal peptide" evidence="1">
    <location>
        <begin position="1"/>
        <end position="26"/>
    </location>
</feature>